<evidence type="ECO:0000313" key="2">
    <source>
        <dbReference type="Proteomes" id="UP000220102"/>
    </source>
</evidence>
<keyword evidence="2" id="KW-1185">Reference proteome</keyword>
<comment type="caution">
    <text evidence="1">The sequence shown here is derived from an EMBL/GenBank/DDBJ whole genome shotgun (WGS) entry which is preliminary data.</text>
</comment>
<reference evidence="1 2" key="1">
    <citation type="submission" date="2017-10" db="EMBL/GenBank/DDBJ databases">
        <title>Draft genome of Longibacter Salinarum.</title>
        <authorList>
            <person name="Goh K.M."/>
            <person name="Shamsir M.S."/>
            <person name="Lim S.W."/>
        </authorList>
    </citation>
    <scope>NUCLEOTIDE SEQUENCE [LARGE SCALE GENOMIC DNA]</scope>
    <source>
        <strain evidence="1 2">KCTC 52045</strain>
    </source>
</reference>
<dbReference type="EMBL" id="PDEQ01000015">
    <property type="protein sequence ID" value="PEN10373.1"/>
    <property type="molecule type" value="Genomic_DNA"/>
</dbReference>
<organism evidence="1 2">
    <name type="scientific">Longibacter salinarum</name>
    <dbReference type="NCBI Taxonomy" id="1850348"/>
    <lineage>
        <taxon>Bacteria</taxon>
        <taxon>Pseudomonadati</taxon>
        <taxon>Rhodothermota</taxon>
        <taxon>Rhodothermia</taxon>
        <taxon>Rhodothermales</taxon>
        <taxon>Salisaetaceae</taxon>
        <taxon>Longibacter</taxon>
    </lineage>
</organism>
<name>A0A2A8CTH8_9BACT</name>
<sequence length="66" mass="7137">MWKFLRTLFATISGVVLGGILLLLLLYWGCILATEGPAEPNAAADSTAHVSYERTKTQPNADLVAF</sequence>
<protein>
    <submittedName>
        <fullName evidence="1">Uncharacterized protein</fullName>
    </submittedName>
</protein>
<accession>A0A2A8CTH8</accession>
<dbReference type="AlphaFoldDB" id="A0A2A8CTH8"/>
<gene>
    <name evidence="1" type="ORF">CRI94_17300</name>
</gene>
<proteinExistence type="predicted"/>
<evidence type="ECO:0000313" key="1">
    <source>
        <dbReference type="EMBL" id="PEN10373.1"/>
    </source>
</evidence>
<dbReference type="Proteomes" id="UP000220102">
    <property type="component" value="Unassembled WGS sequence"/>
</dbReference>